<gene>
    <name evidence="1" type="ORF">OQ273_20850</name>
</gene>
<dbReference type="InterPro" id="IPR017026">
    <property type="entry name" value="ImuA"/>
</dbReference>
<name>A0A9X3ZJQ8_9HYPH</name>
<keyword evidence="2" id="KW-1185">Reference proteome</keyword>
<accession>A0A9X3ZJQ8</accession>
<dbReference type="SUPFAM" id="SSF52540">
    <property type="entry name" value="P-loop containing nucleoside triphosphate hydrolases"/>
    <property type="match status" value="1"/>
</dbReference>
<organism evidence="1 2">
    <name type="scientific">Hoeflea prorocentri</name>
    <dbReference type="NCBI Taxonomy" id="1922333"/>
    <lineage>
        <taxon>Bacteria</taxon>
        <taxon>Pseudomonadati</taxon>
        <taxon>Pseudomonadota</taxon>
        <taxon>Alphaproteobacteria</taxon>
        <taxon>Hyphomicrobiales</taxon>
        <taxon>Rhizobiaceae</taxon>
        <taxon>Hoeflea</taxon>
    </lineage>
</organism>
<evidence type="ECO:0000313" key="1">
    <source>
        <dbReference type="EMBL" id="MDA5401036.1"/>
    </source>
</evidence>
<protein>
    <recommendedName>
        <fullName evidence="3">Protein ImuA</fullName>
    </recommendedName>
</protein>
<dbReference type="PIRSF" id="PIRSF034285">
    <property type="entry name" value="UCP034285"/>
    <property type="match status" value="1"/>
</dbReference>
<dbReference type="Proteomes" id="UP001151234">
    <property type="component" value="Unassembled WGS sequence"/>
</dbReference>
<dbReference type="Gene3D" id="3.40.50.300">
    <property type="entry name" value="P-loop containing nucleotide triphosphate hydrolases"/>
    <property type="match status" value="1"/>
</dbReference>
<evidence type="ECO:0000313" key="2">
    <source>
        <dbReference type="Proteomes" id="UP001151234"/>
    </source>
</evidence>
<dbReference type="InterPro" id="IPR027417">
    <property type="entry name" value="P-loop_NTPase"/>
</dbReference>
<comment type="caution">
    <text evidence="1">The sequence shown here is derived from an EMBL/GenBank/DDBJ whole genome shotgun (WGS) entry which is preliminary data.</text>
</comment>
<evidence type="ECO:0008006" key="3">
    <source>
        <dbReference type="Google" id="ProtNLM"/>
    </source>
</evidence>
<dbReference type="RefSeq" id="WP_267992846.1">
    <property type="nucleotide sequence ID" value="NZ_JAPJZI010000001.1"/>
</dbReference>
<dbReference type="AlphaFoldDB" id="A0A9X3ZJQ8"/>
<dbReference type="EMBL" id="JAPJZI010000001">
    <property type="protein sequence ID" value="MDA5401036.1"/>
    <property type="molecule type" value="Genomic_DNA"/>
</dbReference>
<sequence length="282" mass="30751">MQGSHARQRMEALQDAVSKIDRRHAAFARHERLRGEETGGVAAFGIDSVDAVFKDGFPIFALHEVRCALTRDIAAASGFLAGLIAGCMKRRTGRIVWVCDPACRLDGGQLFPAGLAMFGIDPSRLLMVRPLDFKTSLWASDEAAKCSDLAAVVFQIKGNQPAFDMTATRRLMLKAQQNGLFVCILRQGGEEEANAAATRWRVSAAPSAADPQLENGIGLVRLGLVLERNRNGQTGQWTIQWNHNRHGFEHVPADHVDRPAAAFHRPGGAPQMGQVMAFERAS</sequence>
<reference evidence="1" key="1">
    <citation type="submission" date="2022-11" db="EMBL/GenBank/DDBJ databases">
        <title>Draft genome sequence of Hoeflea poritis E7-10 and Hoeflea prorocentri PM5-8, separated from scleractinian coral Porites lutea and marine dinoflagellate.</title>
        <authorList>
            <person name="Zhang G."/>
            <person name="Wei Q."/>
            <person name="Cai L."/>
        </authorList>
    </citation>
    <scope>NUCLEOTIDE SEQUENCE</scope>
    <source>
        <strain evidence="1">PM5-8</strain>
    </source>
</reference>
<proteinExistence type="predicted"/>